<protein>
    <recommendedName>
        <fullName evidence="3">Response regulatory domain-containing protein</fullName>
    </recommendedName>
</protein>
<evidence type="ECO:0000313" key="5">
    <source>
        <dbReference type="Proteomes" id="UP000176723"/>
    </source>
</evidence>
<dbReference type="Pfam" id="PF00072">
    <property type="entry name" value="Response_reg"/>
    <property type="match status" value="1"/>
</dbReference>
<name>A0A1G1VZE8_9BACT</name>
<dbReference type="Gene3D" id="3.40.50.2300">
    <property type="match status" value="1"/>
</dbReference>
<proteinExistence type="predicted"/>
<keyword evidence="1 2" id="KW-0597">Phosphoprotein</keyword>
<dbReference type="EMBL" id="MHCL01000023">
    <property type="protein sequence ID" value="OGY20785.1"/>
    <property type="molecule type" value="Genomic_DNA"/>
</dbReference>
<evidence type="ECO:0000256" key="2">
    <source>
        <dbReference type="PROSITE-ProRule" id="PRU00169"/>
    </source>
</evidence>
<accession>A0A1G1VZE8</accession>
<dbReference type="InterPro" id="IPR011006">
    <property type="entry name" value="CheY-like_superfamily"/>
</dbReference>
<dbReference type="SMART" id="SM00448">
    <property type="entry name" value="REC"/>
    <property type="match status" value="1"/>
</dbReference>
<dbReference type="InterPro" id="IPR050595">
    <property type="entry name" value="Bact_response_regulator"/>
</dbReference>
<reference evidence="4 5" key="1">
    <citation type="journal article" date="2016" name="Nat. Commun.">
        <title>Thousands of microbial genomes shed light on interconnected biogeochemical processes in an aquifer system.</title>
        <authorList>
            <person name="Anantharaman K."/>
            <person name="Brown C.T."/>
            <person name="Hug L.A."/>
            <person name="Sharon I."/>
            <person name="Castelle C.J."/>
            <person name="Probst A.J."/>
            <person name="Thomas B.C."/>
            <person name="Singh A."/>
            <person name="Wilkins M.J."/>
            <person name="Karaoz U."/>
            <person name="Brodie E.L."/>
            <person name="Williams K.H."/>
            <person name="Hubbard S.S."/>
            <person name="Banfield J.F."/>
        </authorList>
    </citation>
    <scope>NUCLEOTIDE SEQUENCE [LARGE SCALE GENOMIC DNA]</scope>
</reference>
<dbReference type="InterPro" id="IPR001789">
    <property type="entry name" value="Sig_transdc_resp-reg_receiver"/>
</dbReference>
<dbReference type="SUPFAM" id="SSF52172">
    <property type="entry name" value="CheY-like"/>
    <property type="match status" value="1"/>
</dbReference>
<dbReference type="AlphaFoldDB" id="A0A1G1VZE8"/>
<evidence type="ECO:0000313" key="4">
    <source>
        <dbReference type="EMBL" id="OGY20785.1"/>
    </source>
</evidence>
<dbReference type="PROSITE" id="PS50110">
    <property type="entry name" value="RESPONSE_REGULATORY"/>
    <property type="match status" value="1"/>
</dbReference>
<dbReference type="Proteomes" id="UP000176723">
    <property type="component" value="Unassembled WGS sequence"/>
</dbReference>
<dbReference type="PANTHER" id="PTHR44591:SF23">
    <property type="entry name" value="CHEY SUBFAMILY"/>
    <property type="match status" value="1"/>
</dbReference>
<comment type="caution">
    <text evidence="4">The sequence shown here is derived from an EMBL/GenBank/DDBJ whole genome shotgun (WGS) entry which is preliminary data.</text>
</comment>
<dbReference type="PANTHER" id="PTHR44591">
    <property type="entry name" value="STRESS RESPONSE REGULATOR PROTEIN 1"/>
    <property type="match status" value="1"/>
</dbReference>
<organism evidence="4 5">
    <name type="scientific">Candidatus Chisholmbacteria bacterium RIFCSPLOWO2_01_FULL_49_14</name>
    <dbReference type="NCBI Taxonomy" id="1797593"/>
    <lineage>
        <taxon>Bacteria</taxon>
        <taxon>Candidatus Chisholmiibacteriota</taxon>
    </lineage>
</organism>
<dbReference type="GO" id="GO:0000160">
    <property type="term" value="P:phosphorelay signal transduction system"/>
    <property type="evidence" value="ECO:0007669"/>
    <property type="project" value="InterPro"/>
</dbReference>
<gene>
    <name evidence="4" type="ORF">A3A65_01260</name>
</gene>
<sequence length="121" mass="13258">MAKLLLVEDDRNLLKLYKTELELLGAQVVVATDGKMGFEMAKLEKPDMILMDVILPEKIGLSVLKDLKSDAETKSIPVIIVSNFDQGDNPKKAIKLGALAFMSKQQYTPQKVAAEALAALK</sequence>
<evidence type="ECO:0000259" key="3">
    <source>
        <dbReference type="PROSITE" id="PS50110"/>
    </source>
</evidence>
<feature type="domain" description="Response regulatory" evidence="3">
    <location>
        <begin position="3"/>
        <end position="119"/>
    </location>
</feature>
<feature type="modified residue" description="4-aspartylphosphate" evidence="2">
    <location>
        <position position="52"/>
    </location>
</feature>
<dbReference type="STRING" id="1797593.A3A65_01260"/>
<evidence type="ECO:0000256" key="1">
    <source>
        <dbReference type="ARBA" id="ARBA00022553"/>
    </source>
</evidence>